<dbReference type="InterPro" id="IPR008538">
    <property type="entry name" value="Uma2"/>
</dbReference>
<proteinExistence type="predicted"/>
<dbReference type="InterPro" id="IPR011335">
    <property type="entry name" value="Restrct_endonuc-II-like"/>
</dbReference>
<name>A0A559K7J3_9BACL</name>
<sequence>MQGGYEVYERFEIIGGIRYDLSPSPKFVHQKIIANLYLSLHNTCHQNGEILFAPMDVHFDEDNLAQPDLLFIANEHRGILRDGFVYGAPDLCAEVLSSSTGRKDKTVKKDMFQRFGVKEYWLIDPTYRTVDQFVLVDGQYQLAATLSESDVLTSPVLTCISIDLSAIFPPENAAEA</sequence>
<dbReference type="SUPFAM" id="SSF52980">
    <property type="entry name" value="Restriction endonuclease-like"/>
    <property type="match status" value="1"/>
</dbReference>
<dbReference type="PANTHER" id="PTHR34107">
    <property type="entry name" value="SLL0198 PROTEIN-RELATED"/>
    <property type="match status" value="1"/>
</dbReference>
<feature type="domain" description="Putative restriction endonuclease" evidence="1">
    <location>
        <begin position="9"/>
        <end position="158"/>
    </location>
</feature>
<keyword evidence="3" id="KW-1185">Reference proteome</keyword>
<evidence type="ECO:0000259" key="1">
    <source>
        <dbReference type="Pfam" id="PF05685"/>
    </source>
</evidence>
<comment type="caution">
    <text evidence="2">The sequence shown here is derived from an EMBL/GenBank/DDBJ whole genome shotgun (WGS) entry which is preliminary data.</text>
</comment>
<keyword evidence="2" id="KW-0378">Hydrolase</keyword>
<dbReference type="EMBL" id="VNJI01000027">
    <property type="protein sequence ID" value="TVY08099.1"/>
    <property type="molecule type" value="Genomic_DNA"/>
</dbReference>
<protein>
    <submittedName>
        <fullName evidence="2">Uma2 family endonuclease</fullName>
    </submittedName>
</protein>
<dbReference type="Gene3D" id="3.90.1570.10">
    <property type="entry name" value="tt1808, chain A"/>
    <property type="match status" value="1"/>
</dbReference>
<evidence type="ECO:0000313" key="3">
    <source>
        <dbReference type="Proteomes" id="UP000317036"/>
    </source>
</evidence>
<dbReference type="PANTHER" id="PTHR34107:SF4">
    <property type="entry name" value="SLL1222 PROTEIN"/>
    <property type="match status" value="1"/>
</dbReference>
<dbReference type="OrthoDB" id="9808428at2"/>
<reference evidence="2 3" key="1">
    <citation type="submission" date="2019-07" db="EMBL/GenBank/DDBJ databases">
        <authorList>
            <person name="Kim J."/>
        </authorList>
    </citation>
    <scope>NUCLEOTIDE SEQUENCE [LARGE SCALE GENOMIC DNA]</scope>
    <source>
        <strain evidence="2 3">JC52</strain>
    </source>
</reference>
<dbReference type="CDD" id="cd06260">
    <property type="entry name" value="DUF820-like"/>
    <property type="match status" value="1"/>
</dbReference>
<dbReference type="Proteomes" id="UP000317036">
    <property type="component" value="Unassembled WGS sequence"/>
</dbReference>
<accession>A0A559K7J3</accession>
<keyword evidence="2" id="KW-0255">Endonuclease</keyword>
<organism evidence="2 3">
    <name type="scientific">Paenibacillus cremeus</name>
    <dbReference type="NCBI Taxonomy" id="2163881"/>
    <lineage>
        <taxon>Bacteria</taxon>
        <taxon>Bacillati</taxon>
        <taxon>Bacillota</taxon>
        <taxon>Bacilli</taxon>
        <taxon>Bacillales</taxon>
        <taxon>Paenibacillaceae</taxon>
        <taxon>Paenibacillus</taxon>
    </lineage>
</organism>
<dbReference type="AlphaFoldDB" id="A0A559K7J3"/>
<keyword evidence="2" id="KW-0540">Nuclease</keyword>
<dbReference type="Pfam" id="PF05685">
    <property type="entry name" value="Uma2"/>
    <property type="match status" value="1"/>
</dbReference>
<evidence type="ECO:0000313" key="2">
    <source>
        <dbReference type="EMBL" id="TVY08099.1"/>
    </source>
</evidence>
<dbReference type="GO" id="GO:0004519">
    <property type="term" value="F:endonuclease activity"/>
    <property type="evidence" value="ECO:0007669"/>
    <property type="project" value="UniProtKB-KW"/>
</dbReference>
<dbReference type="InterPro" id="IPR012296">
    <property type="entry name" value="Nuclease_put_TT1808"/>
</dbReference>
<gene>
    <name evidence="2" type="ORF">FPZ49_20305</name>
</gene>